<dbReference type="OrthoDB" id="580767at2"/>
<dbReference type="Pfam" id="PF13424">
    <property type="entry name" value="TPR_12"/>
    <property type="match status" value="1"/>
</dbReference>
<evidence type="ECO:0000259" key="1">
    <source>
        <dbReference type="Pfam" id="PF19955"/>
    </source>
</evidence>
<dbReference type="HOGENOM" id="CLU_658496_0_0_11"/>
<dbReference type="Pfam" id="PF19955">
    <property type="entry name" value="EAD1"/>
    <property type="match status" value="1"/>
</dbReference>
<gene>
    <name evidence="2" type="ordered locus">FraEuI1c_1476</name>
</gene>
<dbReference type="PANTHER" id="PTHR46082:SF6">
    <property type="entry name" value="AAA+ ATPASE DOMAIN-CONTAINING PROTEIN-RELATED"/>
    <property type="match status" value="1"/>
</dbReference>
<evidence type="ECO:0000313" key="3">
    <source>
        <dbReference type="Proteomes" id="UP000002484"/>
    </source>
</evidence>
<proteinExistence type="predicted"/>
<dbReference type="SUPFAM" id="SSF48452">
    <property type="entry name" value="TPR-like"/>
    <property type="match status" value="1"/>
</dbReference>
<keyword evidence="3" id="KW-1185">Reference proteome</keyword>
<reference evidence="2 3" key="1">
    <citation type="submission" date="2010-10" db="EMBL/GenBank/DDBJ databases">
        <title>Complete sequence of Frankia sp. EuI1c.</title>
        <authorList>
            <consortium name="US DOE Joint Genome Institute"/>
            <person name="Lucas S."/>
            <person name="Copeland A."/>
            <person name="Lapidus A."/>
            <person name="Cheng J.-F."/>
            <person name="Bruce D."/>
            <person name="Goodwin L."/>
            <person name="Pitluck S."/>
            <person name="Chertkov O."/>
            <person name="Detter J.C."/>
            <person name="Han C."/>
            <person name="Tapia R."/>
            <person name="Land M."/>
            <person name="Hauser L."/>
            <person name="Jeffries C."/>
            <person name="Kyrpides N."/>
            <person name="Ivanova N."/>
            <person name="Mikhailova N."/>
            <person name="Beauchemin N."/>
            <person name="Sen A."/>
            <person name="Sur S.A."/>
            <person name="Gtari M."/>
            <person name="Wall L."/>
            <person name="Tisa L."/>
            <person name="Woyke T."/>
        </authorList>
    </citation>
    <scope>NUCLEOTIDE SEQUENCE [LARGE SCALE GENOMIC DNA]</scope>
    <source>
        <strain evidence="3">DSM 45817 / CECT 9037 / EuI1c</strain>
    </source>
</reference>
<dbReference type="PANTHER" id="PTHR46082">
    <property type="entry name" value="ATP/GTP-BINDING PROTEIN-RELATED"/>
    <property type="match status" value="1"/>
</dbReference>
<dbReference type="RefSeq" id="WP_013422659.1">
    <property type="nucleotide sequence ID" value="NC_014666.1"/>
</dbReference>
<sequence>MKELSEQEIQALIDAFPGPVEAREILIRAGVRAGSVTWESVTATMFWQGAARQLASGLLIDGALRLLEAASDERPGNFVFTAGVKARRPASGPRPSAREDPVDPANWPRYEGVLAGYLRAPAQSIADAETDANLRADLLKTCTYLHAVGRYDVARELAAGLRGHLTVVLGVDDLDTWAAAHHLASALLGGKDYETAAVLLTEVLAARERRLGARDPATSATRANLGVALTRLNRLQDAEDHLRTALRDRIAILGANHGDTVMSRLNLAAWHREREEADDAYRLDAEALASAEKHLGGKHPLTLEAVVCVSVDLIWLARGYQKRDAREASYASAVEGLRRGHGGRMEIFGADSVVTLESAARLVAVLLQLRRWAEAEPLARRTFLASQRVLGRSHPLTSQLGRYLELCEEAMQARRRR</sequence>
<dbReference type="Gene3D" id="1.25.40.10">
    <property type="entry name" value="Tetratricopeptide repeat domain"/>
    <property type="match status" value="2"/>
</dbReference>
<dbReference type="Pfam" id="PF13374">
    <property type="entry name" value="TPR_10"/>
    <property type="match status" value="2"/>
</dbReference>
<dbReference type="eggNOG" id="COG0457">
    <property type="taxonomic scope" value="Bacteria"/>
</dbReference>
<dbReference type="Proteomes" id="UP000002484">
    <property type="component" value="Chromosome"/>
</dbReference>
<dbReference type="InParanoid" id="E3J6B2"/>
<dbReference type="STRING" id="298654.FraEuI1c_1476"/>
<accession>E3J6B2</accession>
<name>E3J6B2_PSEI1</name>
<dbReference type="InterPro" id="IPR011990">
    <property type="entry name" value="TPR-like_helical_dom_sf"/>
</dbReference>
<feature type="domain" description="Effector-associated" evidence="1">
    <location>
        <begin position="3"/>
        <end position="85"/>
    </location>
</feature>
<dbReference type="EMBL" id="CP002299">
    <property type="protein sequence ID" value="ADP79539.1"/>
    <property type="molecule type" value="Genomic_DNA"/>
</dbReference>
<dbReference type="InterPro" id="IPR045430">
    <property type="entry name" value="EAD1"/>
</dbReference>
<evidence type="ECO:0000313" key="2">
    <source>
        <dbReference type="EMBL" id="ADP79539.1"/>
    </source>
</evidence>
<dbReference type="KEGG" id="fri:FraEuI1c_1476"/>
<protein>
    <recommendedName>
        <fullName evidence="1">Effector-associated domain-containing protein</fullName>
    </recommendedName>
</protein>
<dbReference type="AlphaFoldDB" id="E3J6B2"/>
<organism evidence="2 3">
    <name type="scientific">Pseudofrankia inefficax (strain DSM 45817 / CECT 9037 / DDB 130130 / EuI1c)</name>
    <name type="common">Frankia inefficax</name>
    <dbReference type="NCBI Taxonomy" id="298654"/>
    <lineage>
        <taxon>Bacteria</taxon>
        <taxon>Bacillati</taxon>
        <taxon>Actinomycetota</taxon>
        <taxon>Actinomycetes</taxon>
        <taxon>Frankiales</taxon>
        <taxon>Frankiaceae</taxon>
        <taxon>Pseudofrankia</taxon>
    </lineage>
</organism>
<dbReference type="InterPro" id="IPR053137">
    <property type="entry name" value="NLR-like"/>
</dbReference>